<evidence type="ECO:0000256" key="7">
    <source>
        <dbReference type="ARBA" id="ARBA00023170"/>
    </source>
</evidence>
<dbReference type="Pfam" id="PF00105">
    <property type="entry name" value="zf-C4"/>
    <property type="match status" value="1"/>
</dbReference>
<evidence type="ECO:0000259" key="10">
    <source>
        <dbReference type="PROSITE" id="PS51030"/>
    </source>
</evidence>
<evidence type="ECO:0000256" key="6">
    <source>
        <dbReference type="ARBA" id="ARBA00023163"/>
    </source>
</evidence>
<evidence type="ECO:0000256" key="2">
    <source>
        <dbReference type="ARBA" id="ARBA00022771"/>
    </source>
</evidence>
<feature type="compositionally biased region" description="Low complexity" evidence="9">
    <location>
        <begin position="102"/>
        <end position="112"/>
    </location>
</feature>
<accession>A0ABY7EKP8</accession>
<evidence type="ECO:0000313" key="12">
    <source>
        <dbReference type="Proteomes" id="UP001164746"/>
    </source>
</evidence>
<dbReference type="InterPro" id="IPR035500">
    <property type="entry name" value="NHR-like_dom_sf"/>
</dbReference>
<evidence type="ECO:0000256" key="5">
    <source>
        <dbReference type="ARBA" id="ARBA00023125"/>
    </source>
</evidence>
<feature type="region of interest" description="Disordered" evidence="9">
    <location>
        <begin position="86"/>
        <end position="112"/>
    </location>
</feature>
<keyword evidence="2" id="KW-0863">Zinc-finger</keyword>
<evidence type="ECO:0000256" key="4">
    <source>
        <dbReference type="ARBA" id="ARBA00023015"/>
    </source>
</evidence>
<keyword evidence="12" id="KW-1185">Reference proteome</keyword>
<evidence type="ECO:0000256" key="3">
    <source>
        <dbReference type="ARBA" id="ARBA00022833"/>
    </source>
</evidence>
<evidence type="ECO:0000256" key="8">
    <source>
        <dbReference type="ARBA" id="ARBA00023242"/>
    </source>
</evidence>
<evidence type="ECO:0000256" key="1">
    <source>
        <dbReference type="ARBA" id="ARBA00022723"/>
    </source>
</evidence>
<gene>
    <name evidence="11" type="ORF">MAR_035643</name>
</gene>
<sequence length="375" mass="42585">MSTLAQYQPVAEFFQRNGHMQNSEEEPNVFSTGYLRHCNSADIRPFQAENERASRRPRFSDSGSDTPEELVALSFDLLNQIQQHELKESSDVASHSRETHSPDSPVVQSADSSSSYSCNSFTEDLVGELNAEGFVTDFSSGESHSSISYSPCDSVKGSTKGFFRRTLKKGLVYKPCKEHSRCRINAGSRNKCQFCRYLKCLNAGMSQNAVRFGRMPKSEREKLVADKEELSSSCSTRIMELSQDFHEKMIFQCYQATIVPALEGLVKYTKRIPHFSSLDILDRVLLVKRNGFCVITILDAIKVEDLQTEAVEALRLELKHNHPKERYLLPRILLLIPQLVSISEEFHAQIKGHLFDPSEKYSNTHELLVEIFDLN</sequence>
<organism evidence="11 12">
    <name type="scientific">Mya arenaria</name>
    <name type="common">Soft-shell clam</name>
    <dbReference type="NCBI Taxonomy" id="6604"/>
    <lineage>
        <taxon>Eukaryota</taxon>
        <taxon>Metazoa</taxon>
        <taxon>Spiralia</taxon>
        <taxon>Lophotrochozoa</taxon>
        <taxon>Mollusca</taxon>
        <taxon>Bivalvia</taxon>
        <taxon>Autobranchia</taxon>
        <taxon>Heteroconchia</taxon>
        <taxon>Euheterodonta</taxon>
        <taxon>Imparidentia</taxon>
        <taxon>Neoheterodontei</taxon>
        <taxon>Myida</taxon>
        <taxon>Myoidea</taxon>
        <taxon>Myidae</taxon>
        <taxon>Mya</taxon>
    </lineage>
</organism>
<keyword evidence="6" id="KW-0804">Transcription</keyword>
<dbReference type="Gene3D" id="3.30.50.10">
    <property type="entry name" value="Erythroid Transcription Factor GATA-1, subunit A"/>
    <property type="match status" value="1"/>
</dbReference>
<keyword evidence="3" id="KW-0862">Zinc</keyword>
<keyword evidence="5" id="KW-0238">DNA-binding</keyword>
<dbReference type="PANTHER" id="PTHR24082">
    <property type="entry name" value="NUCLEAR HORMONE RECEPTOR"/>
    <property type="match status" value="1"/>
</dbReference>
<proteinExistence type="predicted"/>
<dbReference type="PRINTS" id="PR00398">
    <property type="entry name" value="STRDHORMONER"/>
</dbReference>
<dbReference type="Gene3D" id="1.10.565.10">
    <property type="entry name" value="Retinoid X Receptor"/>
    <property type="match status" value="2"/>
</dbReference>
<feature type="compositionally biased region" description="Basic and acidic residues" evidence="9">
    <location>
        <begin position="86"/>
        <end position="101"/>
    </location>
</feature>
<dbReference type="PROSITE" id="PS51030">
    <property type="entry name" value="NUCLEAR_REC_DBD_2"/>
    <property type="match status" value="1"/>
</dbReference>
<dbReference type="Proteomes" id="UP001164746">
    <property type="component" value="Chromosome 7"/>
</dbReference>
<feature type="region of interest" description="Disordered" evidence="9">
    <location>
        <begin position="46"/>
        <end position="65"/>
    </location>
</feature>
<name>A0ABY7EKP8_MYAAR</name>
<evidence type="ECO:0000313" key="11">
    <source>
        <dbReference type="EMBL" id="WAR10567.1"/>
    </source>
</evidence>
<evidence type="ECO:0000256" key="9">
    <source>
        <dbReference type="SAM" id="MobiDB-lite"/>
    </source>
</evidence>
<dbReference type="InterPro" id="IPR050234">
    <property type="entry name" value="Nuclear_hormone_rcpt_NR1"/>
</dbReference>
<dbReference type="InterPro" id="IPR001723">
    <property type="entry name" value="Nuclear_hrmn_rcpt"/>
</dbReference>
<keyword evidence="7" id="KW-0675">Receptor</keyword>
<keyword evidence="1" id="KW-0479">Metal-binding</keyword>
<dbReference type="PANTHER" id="PTHR24082:SF497">
    <property type="entry name" value="PEROXISOME PROLIFERATOR-ACTIVATED RECEPTOR GAMMA-LIKE"/>
    <property type="match status" value="1"/>
</dbReference>
<dbReference type="SUPFAM" id="SSF48508">
    <property type="entry name" value="Nuclear receptor ligand-binding domain"/>
    <property type="match status" value="1"/>
</dbReference>
<dbReference type="EMBL" id="CP111018">
    <property type="protein sequence ID" value="WAR10567.1"/>
    <property type="molecule type" value="Genomic_DNA"/>
</dbReference>
<dbReference type="InterPro" id="IPR001628">
    <property type="entry name" value="Znf_hrmn_rcpt"/>
</dbReference>
<feature type="domain" description="Nuclear receptor" evidence="10">
    <location>
        <begin position="112"/>
        <end position="212"/>
    </location>
</feature>
<reference evidence="11" key="1">
    <citation type="submission" date="2022-11" db="EMBL/GenBank/DDBJ databases">
        <title>Centuries of genome instability and evolution in soft-shell clam transmissible cancer (bioRxiv).</title>
        <authorList>
            <person name="Hart S.F.M."/>
            <person name="Yonemitsu M.A."/>
            <person name="Giersch R.M."/>
            <person name="Beal B.F."/>
            <person name="Arriagada G."/>
            <person name="Davis B.W."/>
            <person name="Ostrander E.A."/>
            <person name="Goff S.P."/>
            <person name="Metzger M.J."/>
        </authorList>
    </citation>
    <scope>NUCLEOTIDE SEQUENCE</scope>
    <source>
        <strain evidence="11">MELC-2E11</strain>
        <tissue evidence="11">Siphon/mantle</tissue>
    </source>
</reference>
<keyword evidence="8" id="KW-0539">Nucleus</keyword>
<dbReference type="SMART" id="SM00399">
    <property type="entry name" value="ZnF_C4"/>
    <property type="match status" value="1"/>
</dbReference>
<protein>
    <submittedName>
        <fullName evidence="11">PPARG-like protein</fullName>
    </submittedName>
</protein>
<dbReference type="InterPro" id="IPR013088">
    <property type="entry name" value="Znf_NHR/GATA"/>
</dbReference>
<keyword evidence="4" id="KW-0805">Transcription regulation</keyword>